<feature type="compositionally biased region" description="Low complexity" evidence="2">
    <location>
        <begin position="91"/>
        <end position="100"/>
    </location>
</feature>
<protein>
    <recommendedName>
        <fullName evidence="1">Mitochondrial import inner membrane translocase subunit TIM50</fullName>
    </recommendedName>
</protein>
<dbReference type="PANTHER" id="PTHR12210">
    <property type="entry name" value="DULLARD PROTEIN PHOSPHATASE"/>
    <property type="match status" value="1"/>
</dbReference>
<evidence type="ECO:0000256" key="2">
    <source>
        <dbReference type="SAM" id="MobiDB-lite"/>
    </source>
</evidence>
<comment type="subunit">
    <text evidence="1">Component of the TIM23 complex.</text>
</comment>
<dbReference type="InterPro" id="IPR023214">
    <property type="entry name" value="HAD_sf"/>
</dbReference>
<keyword evidence="5" id="KW-1185">Reference proteome</keyword>
<dbReference type="OrthoDB" id="277011at2759"/>
<comment type="similarity">
    <text evidence="1">Belongs to the TIM50 family.</text>
</comment>
<dbReference type="Proteomes" id="UP000039865">
    <property type="component" value="Unassembled WGS sequence"/>
</dbReference>
<keyword evidence="1" id="KW-0813">Transport</keyword>
<dbReference type="Gene3D" id="3.40.50.1000">
    <property type="entry name" value="HAD superfamily/HAD-like"/>
    <property type="match status" value="2"/>
</dbReference>
<dbReference type="CDD" id="cd07521">
    <property type="entry name" value="HAD_FCP1-like"/>
    <property type="match status" value="1"/>
</dbReference>
<feature type="compositionally biased region" description="Polar residues" evidence="2">
    <location>
        <begin position="1"/>
        <end position="16"/>
    </location>
</feature>
<feature type="region of interest" description="Disordered" evidence="2">
    <location>
        <begin position="1"/>
        <end position="34"/>
    </location>
</feature>
<dbReference type="PROSITE" id="PS50969">
    <property type="entry name" value="FCP1"/>
    <property type="match status" value="1"/>
</dbReference>
<dbReference type="GO" id="GO:0005744">
    <property type="term" value="C:TIM23 mitochondrial import inner membrane translocase complex"/>
    <property type="evidence" value="ECO:0007669"/>
    <property type="project" value="UniProtKB-UniRule"/>
</dbReference>
<dbReference type="InterPro" id="IPR004274">
    <property type="entry name" value="FCP1_dom"/>
</dbReference>
<keyword evidence="1" id="KW-0496">Mitochondrion</keyword>
<organism evidence="4 5">
    <name type="scientific">Stylonychia lemnae</name>
    <name type="common">Ciliate</name>
    <dbReference type="NCBI Taxonomy" id="5949"/>
    <lineage>
        <taxon>Eukaryota</taxon>
        <taxon>Sar</taxon>
        <taxon>Alveolata</taxon>
        <taxon>Ciliophora</taxon>
        <taxon>Intramacronucleata</taxon>
        <taxon>Spirotrichea</taxon>
        <taxon>Stichotrichia</taxon>
        <taxon>Sporadotrichida</taxon>
        <taxon>Oxytrichidae</taxon>
        <taxon>Stylonychinae</taxon>
        <taxon>Stylonychia</taxon>
    </lineage>
</organism>
<dbReference type="GO" id="GO:0015031">
    <property type="term" value="P:protein transport"/>
    <property type="evidence" value="ECO:0007669"/>
    <property type="project" value="UniProtKB-KW"/>
</dbReference>
<dbReference type="SUPFAM" id="SSF56784">
    <property type="entry name" value="HAD-like"/>
    <property type="match status" value="1"/>
</dbReference>
<evidence type="ECO:0000256" key="1">
    <source>
        <dbReference type="RuleBase" id="RU365079"/>
    </source>
</evidence>
<dbReference type="Pfam" id="PF03031">
    <property type="entry name" value="NIF"/>
    <property type="match status" value="2"/>
</dbReference>
<accession>A0A078ABF9</accession>
<keyword evidence="1" id="KW-0809">Transit peptide</keyword>
<evidence type="ECO:0000313" key="4">
    <source>
        <dbReference type="EMBL" id="CDW79519.1"/>
    </source>
</evidence>
<feature type="domain" description="FCP1 homology" evidence="3">
    <location>
        <begin position="311"/>
        <end position="461"/>
    </location>
</feature>
<gene>
    <name evidence="4" type="primary">Contig14131.g15066</name>
    <name evidence="4" type="ORF">STYLEM_8508</name>
</gene>
<evidence type="ECO:0000259" key="3">
    <source>
        <dbReference type="PROSITE" id="PS50969"/>
    </source>
</evidence>
<reference evidence="4 5" key="1">
    <citation type="submission" date="2014-06" db="EMBL/GenBank/DDBJ databases">
        <authorList>
            <person name="Swart Estienne"/>
        </authorList>
    </citation>
    <scope>NUCLEOTIDE SEQUENCE [LARGE SCALE GENOMIC DNA]</scope>
    <source>
        <strain evidence="4 5">130c</strain>
    </source>
</reference>
<keyword evidence="1" id="KW-0653">Protein transport</keyword>
<sequence>MNASPQVKQPRNLLTTKKTHSKEKNVSQVNKENPRLLKDIQHKLPNDVLEYISFCRDQQLSRNSTSGMSHTGMANSFIQQESSLSFNSGEKSSASSTASKQNRNKEAKQIKNQKQQQQPRQQSRNSKNTVNLLSRDSNPTFICQAPHKIEEQYTIRNEDSGLFDQSPVRSHVPQNLELDLVKLVNFKETDENQNRKMEDLTTPTLSKINTRQDSHLQFTNRTDASQSPSLQTFDDTQEARNSIIQTPLNLLQELMDHVAFYSQRNSERASNKQFELFPYSQYACEYDEDDEDQEDDSLPIATPPYLPPKNDDGKIYTLVLDLDETLIHFEDTLDNDEGDKEVFYMVRPGVNKFLTELSQYYEIVIFTAALQDYADWILNSIDRRDLSKTIIIDNIAENFEYTNEDNGLEIISWYDDLDDQELDKYIPFLIEMAIRQEPDVREIIKRYRDDFTAYVENRPSY</sequence>
<dbReference type="EMBL" id="CCKQ01008077">
    <property type="protein sequence ID" value="CDW79519.1"/>
    <property type="molecule type" value="Genomic_DNA"/>
</dbReference>
<feature type="compositionally biased region" description="Low complexity" evidence="2">
    <location>
        <begin position="110"/>
        <end position="127"/>
    </location>
</feature>
<comment type="function">
    <text evidence="1">Essential component of the TIM23 complex, a complex that mediates the translocation of transit peptide-containing proteins across the mitochondrial inner membrane.</text>
</comment>
<dbReference type="AlphaFoldDB" id="A0A078ABF9"/>
<dbReference type="InterPro" id="IPR036412">
    <property type="entry name" value="HAD-like_sf"/>
</dbReference>
<feature type="compositionally biased region" description="Polar residues" evidence="2">
    <location>
        <begin position="128"/>
        <end position="137"/>
    </location>
</feature>
<evidence type="ECO:0000313" key="5">
    <source>
        <dbReference type="Proteomes" id="UP000039865"/>
    </source>
</evidence>
<dbReference type="InParanoid" id="A0A078ABF9"/>
<feature type="region of interest" description="Disordered" evidence="2">
    <location>
        <begin position="84"/>
        <end position="137"/>
    </location>
</feature>
<keyword evidence="1" id="KW-0811">Translocation</keyword>
<dbReference type="InterPro" id="IPR050365">
    <property type="entry name" value="TIM50"/>
</dbReference>
<proteinExistence type="inferred from homology"/>
<comment type="subcellular location">
    <subcellularLocation>
        <location evidence="1">Mitochondrion inner membrane</location>
        <topology evidence="1">Single-pass membrane protein</topology>
    </subcellularLocation>
</comment>
<dbReference type="SMART" id="SM00577">
    <property type="entry name" value="CPDc"/>
    <property type="match status" value="1"/>
</dbReference>
<name>A0A078ABF9_STYLE</name>